<dbReference type="InterPro" id="IPR008928">
    <property type="entry name" value="6-hairpin_glycosidase_sf"/>
</dbReference>
<keyword evidence="3" id="KW-1185">Reference proteome</keyword>
<evidence type="ECO:0000313" key="2">
    <source>
        <dbReference type="EMBL" id="WZN44007.1"/>
    </source>
</evidence>
<name>A0ABZ2YXP5_9BACT</name>
<feature type="signal peptide" evidence="1">
    <location>
        <begin position="1"/>
        <end position="22"/>
    </location>
</feature>
<evidence type="ECO:0000313" key="3">
    <source>
        <dbReference type="Proteomes" id="UP001449657"/>
    </source>
</evidence>
<dbReference type="PROSITE" id="PS51257">
    <property type="entry name" value="PROKAR_LIPOPROTEIN"/>
    <property type="match status" value="1"/>
</dbReference>
<dbReference type="Proteomes" id="UP001449657">
    <property type="component" value="Chromosome"/>
</dbReference>
<reference evidence="2 3" key="1">
    <citation type="submission" date="2024-03" db="EMBL/GenBank/DDBJ databases">
        <title>Chitinophaga caseinilytica sp. nov., a casein hydrolysing bacterium isolated from forest soil.</title>
        <authorList>
            <person name="Lee D.S."/>
            <person name="Han D.M."/>
            <person name="Baek J.H."/>
            <person name="Choi D.G."/>
            <person name="Jeon J.H."/>
            <person name="Jeon C.O."/>
        </authorList>
    </citation>
    <scope>NUCLEOTIDE SEQUENCE [LARGE SCALE GENOMIC DNA]</scope>
    <source>
        <strain evidence="2 3">KACC 19118</strain>
    </source>
</reference>
<protein>
    <submittedName>
        <fullName evidence="2">Uncharacterized protein</fullName>
    </submittedName>
</protein>
<dbReference type="SUPFAM" id="SSF48208">
    <property type="entry name" value="Six-hairpin glycosidases"/>
    <property type="match status" value="1"/>
</dbReference>
<evidence type="ECO:0000256" key="1">
    <source>
        <dbReference type="SAM" id="SignalP"/>
    </source>
</evidence>
<keyword evidence="1" id="KW-0732">Signal</keyword>
<sequence length="773" mass="84524">MISKVKWLSVWLMAGWTAIACAQQAAPPAAVGPLNSGLNVSLQQYEGTNVQQSLPFKNGNVLVDGINVWQLDWKMKPAADGAIDVALGCRLLKGKATATALVVDFVFGDWREDNYVLVPGIVYNGNRYRAIGNGYNPQYPKDMYFNPGAPLTISNNPRLALPGESNSFLELQSTNTAAPGMSFYAPGTGQSWFVLMEQQTRFGNNGISIFENQHRDTCTFRITAPAMRTRAAGFGDFHVSGDKAPDWSAGDEVVLRFKIYGKKSEGIPGHLRHFMEIRKSVTGPNEPRNLVPMSKLAQLGTDICRGNFTETKAGKYYLPENSRHFQLGWVSGMINTFPMLALNDPLERSRVAEELDFIVSKMQGRSGYFYGFISEDGKLGTEKAHPDFPELQAMVRKNGDVLFWLMKHLLLLKAQGHGSIINPQWETAAQRLAAAFVTTWKAHGEFGQYIVPETGAVAVFNSSAGAIVPAGLALAADYFNRPDWLAVAGDAAAFYYRRDVEQRGFTSGACGDISQDADSETAFGFMESLMAMYRYTGKAVWLERAKAQAALCASWTLAYDPVFPPGSAIAKLGGRMAGGVWASSQNKHAAPGVCTSSADHLFKLFRATGDRHYADLLRDIQHAHTEAVNMPGHITTNYLIGSSMERIQPSDAEGAGAIGNFIHTRNSWTETNGILMAMEIPGIYVRPGEGLLYVFDHVKAEKLAEDKSSVTLRLTNTTPYDAAVSVFAENARQARTAMGYTQFMQWPKVSVPSGGATKVKVNSSGDIQMLADR</sequence>
<accession>A0ABZ2YXP5</accession>
<dbReference type="EMBL" id="CP150096">
    <property type="protein sequence ID" value="WZN44007.1"/>
    <property type="molecule type" value="Genomic_DNA"/>
</dbReference>
<gene>
    <name evidence="2" type="ORF">WJU22_13980</name>
</gene>
<feature type="chain" id="PRO_5047039478" evidence="1">
    <location>
        <begin position="23"/>
        <end position="773"/>
    </location>
</feature>
<dbReference type="RefSeq" id="WP_341838801.1">
    <property type="nucleotide sequence ID" value="NZ_CP149792.1"/>
</dbReference>
<proteinExistence type="predicted"/>
<organism evidence="2 3">
    <name type="scientific">Chitinophaga caseinilytica</name>
    <dbReference type="NCBI Taxonomy" id="2267521"/>
    <lineage>
        <taxon>Bacteria</taxon>
        <taxon>Pseudomonadati</taxon>
        <taxon>Bacteroidota</taxon>
        <taxon>Chitinophagia</taxon>
        <taxon>Chitinophagales</taxon>
        <taxon>Chitinophagaceae</taxon>
        <taxon>Chitinophaga</taxon>
    </lineage>
</organism>